<dbReference type="PRINTS" id="PR01084">
    <property type="entry name" value="NAHEXCHNGR"/>
</dbReference>
<keyword evidence="2" id="KW-0813">Transport</keyword>
<evidence type="ECO:0000256" key="6">
    <source>
        <dbReference type="ARBA" id="ARBA00023065"/>
    </source>
</evidence>
<dbReference type="AlphaFoldDB" id="A0AB34K893"/>
<dbReference type="PANTHER" id="PTHR10110:SF187">
    <property type="entry name" value="SODIUM_HYDROGEN EXCHANGER"/>
    <property type="match status" value="1"/>
</dbReference>
<sequence>MIGIVALGATFSLSFLLERNHVQWLPESAVAVLMGGFAACVVSLAADNDLMKMMRFDMDFFMNWLIPPIIFEAAFNMNVPAFFANLLPTLIFAFVGTTFSTFVVATIVYVAGQYQWCYALSPLASLTFGSLISATDPVAVLATFQALGVSPNLFSMVFGESVLNDAVAIVLTRTLVSFTHETVSISAVGHACLVFAKIFVGSSTVGLVHGVLGALLFKHLALRDHEETAFLEVVLSFTFPWTAFFMAEACEYSGIVAILFCGIVFATYTRVNVSKEGIALMAGVYKCVAKIAETFVFVYLGMACGRMDDVGLFTGAVWRLSAVAVVACLLGRLHVFVGSRIANCFRDVNSDPPTIEPAEQVVMWLSGLRGGVAFAIAAVSFEHMDFPEQCGGFPREHCGDGDFWEHSQVPNDSTAVLQMTMLVAVFTIFVFGGCMPMIARVCGVVLPQEANRATARTVMDNRPSPLLHSNTPPQLRARVEESHSWFVRFLTHEEDYTSSLKGEQERTHDRFIGRGSVSAFHQYRAERRGGDAHELSSADWEAASYHPPDESWQHEPHTCCR</sequence>
<feature type="transmembrane region" description="Helical" evidence="9">
    <location>
        <begin position="252"/>
        <end position="271"/>
    </location>
</feature>
<dbReference type="GO" id="GO:0005886">
    <property type="term" value="C:plasma membrane"/>
    <property type="evidence" value="ECO:0007669"/>
    <property type="project" value="TreeGrafter"/>
</dbReference>
<protein>
    <recommendedName>
        <fullName evidence="10">Cation/H+ exchanger transmembrane domain-containing protein</fullName>
    </recommendedName>
</protein>
<feature type="transmembrane region" description="Helical" evidence="9">
    <location>
        <begin position="123"/>
        <end position="147"/>
    </location>
</feature>
<reference evidence="11 12" key="1">
    <citation type="journal article" date="2024" name="Science">
        <title>Giant polyketide synthase enzymes in the biosynthesis of giant marine polyether toxins.</title>
        <authorList>
            <person name="Fallon T.R."/>
            <person name="Shende V.V."/>
            <person name="Wierzbicki I.H."/>
            <person name="Pendleton A.L."/>
            <person name="Watervoot N.F."/>
            <person name="Auber R.P."/>
            <person name="Gonzalez D.J."/>
            <person name="Wisecaver J.H."/>
            <person name="Moore B.S."/>
        </authorList>
    </citation>
    <scope>NUCLEOTIDE SEQUENCE [LARGE SCALE GENOMIC DNA]</scope>
    <source>
        <strain evidence="11 12">12B1</strain>
    </source>
</reference>
<dbReference type="Pfam" id="PF00999">
    <property type="entry name" value="Na_H_Exchanger"/>
    <property type="match status" value="1"/>
</dbReference>
<evidence type="ECO:0000313" key="11">
    <source>
        <dbReference type="EMBL" id="KAL1529542.1"/>
    </source>
</evidence>
<keyword evidence="3 9" id="KW-0812">Transmembrane</keyword>
<keyword evidence="5" id="KW-0915">Sodium</keyword>
<feature type="transmembrane region" description="Helical" evidence="9">
    <location>
        <begin position="416"/>
        <end position="439"/>
    </location>
</feature>
<evidence type="ECO:0000256" key="7">
    <source>
        <dbReference type="ARBA" id="ARBA00023136"/>
    </source>
</evidence>
<dbReference type="PANTHER" id="PTHR10110">
    <property type="entry name" value="SODIUM/HYDROGEN EXCHANGER"/>
    <property type="match status" value="1"/>
</dbReference>
<name>A0AB34K893_PRYPA</name>
<evidence type="ECO:0000313" key="12">
    <source>
        <dbReference type="Proteomes" id="UP001515480"/>
    </source>
</evidence>
<evidence type="ECO:0000256" key="5">
    <source>
        <dbReference type="ARBA" id="ARBA00023053"/>
    </source>
</evidence>
<proteinExistence type="predicted"/>
<keyword evidence="12" id="KW-1185">Reference proteome</keyword>
<dbReference type="InterPro" id="IPR004709">
    <property type="entry name" value="NaH_exchanger"/>
</dbReference>
<feature type="transmembrane region" description="Helical" evidence="9">
    <location>
        <begin position="194"/>
        <end position="217"/>
    </location>
</feature>
<keyword evidence="7 9" id="KW-0472">Membrane</keyword>
<dbReference type="Gene3D" id="6.10.140.1330">
    <property type="match status" value="1"/>
</dbReference>
<feature type="transmembrane region" description="Helical" evidence="9">
    <location>
        <begin position="29"/>
        <end position="48"/>
    </location>
</feature>
<feature type="transmembrane region" description="Helical" evidence="9">
    <location>
        <begin position="278"/>
        <end position="300"/>
    </location>
</feature>
<evidence type="ECO:0000256" key="1">
    <source>
        <dbReference type="ARBA" id="ARBA00004141"/>
    </source>
</evidence>
<dbReference type="GO" id="GO:0015385">
    <property type="term" value="F:sodium:proton antiporter activity"/>
    <property type="evidence" value="ECO:0007669"/>
    <property type="project" value="InterPro"/>
</dbReference>
<dbReference type="InterPro" id="IPR006153">
    <property type="entry name" value="Cation/H_exchanger_TM"/>
</dbReference>
<dbReference type="GO" id="GO:0051453">
    <property type="term" value="P:regulation of intracellular pH"/>
    <property type="evidence" value="ECO:0007669"/>
    <property type="project" value="TreeGrafter"/>
</dbReference>
<organism evidence="11 12">
    <name type="scientific">Prymnesium parvum</name>
    <name type="common">Toxic golden alga</name>
    <dbReference type="NCBI Taxonomy" id="97485"/>
    <lineage>
        <taxon>Eukaryota</taxon>
        <taxon>Haptista</taxon>
        <taxon>Haptophyta</taxon>
        <taxon>Prymnesiophyceae</taxon>
        <taxon>Prymnesiales</taxon>
        <taxon>Prymnesiaceae</taxon>
        <taxon>Prymnesium</taxon>
    </lineage>
</organism>
<evidence type="ECO:0000256" key="2">
    <source>
        <dbReference type="ARBA" id="ARBA00022448"/>
    </source>
</evidence>
<dbReference type="InterPro" id="IPR018422">
    <property type="entry name" value="Cation/H_exchanger_CPA1"/>
</dbReference>
<dbReference type="GO" id="GO:0098719">
    <property type="term" value="P:sodium ion import across plasma membrane"/>
    <property type="evidence" value="ECO:0007669"/>
    <property type="project" value="TreeGrafter"/>
</dbReference>
<accession>A0AB34K893</accession>
<dbReference type="EMBL" id="JBGBPQ010000001">
    <property type="protein sequence ID" value="KAL1529542.1"/>
    <property type="molecule type" value="Genomic_DNA"/>
</dbReference>
<comment type="caution">
    <text evidence="11">The sequence shown here is derived from an EMBL/GenBank/DDBJ whole genome shotgun (WGS) entry which is preliminary data.</text>
</comment>
<evidence type="ECO:0000259" key="10">
    <source>
        <dbReference type="Pfam" id="PF00999"/>
    </source>
</evidence>
<feature type="transmembrane region" description="Helical" evidence="9">
    <location>
        <begin position="60"/>
        <end position="84"/>
    </location>
</feature>
<dbReference type="GO" id="GO:0015386">
    <property type="term" value="F:potassium:proton antiporter activity"/>
    <property type="evidence" value="ECO:0007669"/>
    <property type="project" value="TreeGrafter"/>
</dbReference>
<keyword evidence="6" id="KW-0406">Ion transport</keyword>
<evidence type="ECO:0000256" key="9">
    <source>
        <dbReference type="SAM" id="Phobius"/>
    </source>
</evidence>
<feature type="transmembrane region" description="Helical" evidence="9">
    <location>
        <begin position="90"/>
        <end position="111"/>
    </location>
</feature>
<feature type="domain" description="Cation/H+ exchanger transmembrane" evidence="10">
    <location>
        <begin position="21"/>
        <end position="439"/>
    </location>
</feature>
<evidence type="ECO:0000256" key="3">
    <source>
        <dbReference type="ARBA" id="ARBA00022692"/>
    </source>
</evidence>
<feature type="transmembrane region" description="Helical" evidence="9">
    <location>
        <begin position="312"/>
        <end position="331"/>
    </location>
</feature>
<keyword evidence="4 9" id="KW-1133">Transmembrane helix</keyword>
<keyword evidence="8" id="KW-0739">Sodium transport</keyword>
<comment type="subcellular location">
    <subcellularLocation>
        <location evidence="1">Membrane</location>
        <topology evidence="1">Multi-pass membrane protein</topology>
    </subcellularLocation>
</comment>
<dbReference type="Proteomes" id="UP001515480">
    <property type="component" value="Unassembled WGS sequence"/>
</dbReference>
<evidence type="ECO:0000256" key="8">
    <source>
        <dbReference type="ARBA" id="ARBA00023201"/>
    </source>
</evidence>
<evidence type="ECO:0000256" key="4">
    <source>
        <dbReference type="ARBA" id="ARBA00022989"/>
    </source>
</evidence>
<gene>
    <name evidence="11" type="ORF">AB1Y20_000487</name>
</gene>